<proteinExistence type="predicted"/>
<gene>
    <name evidence="1" type="ORF">SAMN04487951_105174</name>
</gene>
<name>A0A1H0BQW6_9GAMM</name>
<dbReference type="InterPro" id="IPR018641">
    <property type="entry name" value="Trfase_1_rSAM/seldom-assoc"/>
</dbReference>
<dbReference type="Proteomes" id="UP000199677">
    <property type="component" value="Unassembled WGS sequence"/>
</dbReference>
<keyword evidence="2" id="KW-1185">Reference proteome</keyword>
<dbReference type="EMBL" id="FNII01000005">
    <property type="protein sequence ID" value="SDN47985.1"/>
    <property type="molecule type" value="Genomic_DNA"/>
</dbReference>
<evidence type="ECO:0000313" key="2">
    <source>
        <dbReference type="Proteomes" id="UP000199677"/>
    </source>
</evidence>
<dbReference type="PANTHER" id="PTHR36529">
    <property type="entry name" value="SLL1095 PROTEIN"/>
    <property type="match status" value="1"/>
</dbReference>
<sequence length="204" mass="21921">MPAEQPHLHLLAKAPLPGQAKTRLMPLLGAEGAAVAHAELVRHCVANACRALPAESITLWTALDHAHPLFGELGAHFGIAMRAQPEGDLGARIRHALTSTPGPGMVMGSDCPSVTNDLIMTCAQRLDSHEVVLLPAEDGGYGLIGTRHDYPGLFELIPWGSDQVMAATRQRIEALGLRASYPATVWDVDRPADWQRWKGILAPV</sequence>
<protein>
    <recommendedName>
        <fullName evidence="3">Glycosyltransferase</fullName>
    </recommendedName>
</protein>
<evidence type="ECO:0000313" key="1">
    <source>
        <dbReference type="EMBL" id="SDN47985.1"/>
    </source>
</evidence>
<dbReference type="SUPFAM" id="SSF53448">
    <property type="entry name" value="Nucleotide-diphospho-sugar transferases"/>
    <property type="match status" value="1"/>
</dbReference>
<dbReference type="OrthoDB" id="9798250at2"/>
<dbReference type="NCBIfam" id="TIGR04282">
    <property type="entry name" value="glyco_like_cofC"/>
    <property type="match status" value="1"/>
</dbReference>
<dbReference type="InterPro" id="IPR029044">
    <property type="entry name" value="Nucleotide-diphossugar_trans"/>
</dbReference>
<dbReference type="AlphaFoldDB" id="A0A1H0BQW6"/>
<dbReference type="STRING" id="416873.SAMN04487951_105174"/>
<reference evidence="2" key="1">
    <citation type="submission" date="2016-10" db="EMBL/GenBank/DDBJ databases">
        <authorList>
            <person name="Varghese N."/>
            <person name="Submissions S."/>
        </authorList>
    </citation>
    <scope>NUCLEOTIDE SEQUENCE [LARGE SCALE GENOMIC DNA]</scope>
    <source>
        <strain evidence="2">CGMCC 1.6494</strain>
    </source>
</reference>
<dbReference type="Gene3D" id="3.90.550.10">
    <property type="entry name" value="Spore Coat Polysaccharide Biosynthesis Protein SpsA, Chain A"/>
    <property type="match status" value="1"/>
</dbReference>
<dbReference type="PANTHER" id="PTHR36529:SF1">
    <property type="entry name" value="GLYCOSYLTRANSFERASE"/>
    <property type="match status" value="1"/>
</dbReference>
<dbReference type="Pfam" id="PF09837">
    <property type="entry name" value="DUF2064"/>
    <property type="match status" value="1"/>
</dbReference>
<evidence type="ECO:0008006" key="3">
    <source>
        <dbReference type="Google" id="ProtNLM"/>
    </source>
</evidence>
<accession>A0A1H0BQW6</accession>
<dbReference type="RefSeq" id="WP_089704406.1">
    <property type="nucleotide sequence ID" value="NZ_FNII01000005.1"/>
</dbReference>
<organism evidence="1 2">
    <name type="scientific">Vreelandella arcis</name>
    <dbReference type="NCBI Taxonomy" id="416873"/>
    <lineage>
        <taxon>Bacteria</taxon>
        <taxon>Pseudomonadati</taxon>
        <taxon>Pseudomonadota</taxon>
        <taxon>Gammaproteobacteria</taxon>
        <taxon>Oceanospirillales</taxon>
        <taxon>Halomonadaceae</taxon>
        <taxon>Vreelandella</taxon>
    </lineage>
</organism>